<dbReference type="InterPro" id="IPR038726">
    <property type="entry name" value="PDDEXK_AddAB-type"/>
</dbReference>
<proteinExistence type="predicted"/>
<keyword evidence="2" id="KW-0547">Nucleotide-binding</keyword>
<accession>A0A644W7W3</accession>
<keyword evidence="2" id="KW-0378">Hydrolase</keyword>
<organism evidence="2">
    <name type="scientific">bioreactor metagenome</name>
    <dbReference type="NCBI Taxonomy" id="1076179"/>
    <lineage>
        <taxon>unclassified sequences</taxon>
        <taxon>metagenomes</taxon>
        <taxon>ecological metagenomes</taxon>
    </lineage>
</organism>
<dbReference type="EC" id="3.6.4.12" evidence="2"/>
<protein>
    <submittedName>
        <fullName evidence="2">ATP-dependent helicase/deoxyribonuclease subunit B</fullName>
        <ecNumber evidence="2">3.6.4.12</ecNumber>
    </submittedName>
</protein>
<keyword evidence="2" id="KW-0067">ATP-binding</keyword>
<comment type="caution">
    <text evidence="2">The sequence shown here is derived from an EMBL/GenBank/DDBJ whole genome shotgun (WGS) entry which is preliminary data.</text>
</comment>
<reference evidence="2" key="1">
    <citation type="submission" date="2019-08" db="EMBL/GenBank/DDBJ databases">
        <authorList>
            <person name="Kucharzyk K."/>
            <person name="Murdoch R.W."/>
            <person name="Higgins S."/>
            <person name="Loffler F."/>
        </authorList>
    </citation>
    <scope>NUCLEOTIDE SEQUENCE</scope>
</reference>
<keyword evidence="2" id="KW-0347">Helicase</keyword>
<sequence>MSFIEELASTIIETSGTDLRSVAVVLPGRRGGLFLKKALAKAAGKAILLPQIQSIEEYIFMQSGMRKMDETTSLSLLYSVYKSHAGADAFPLDDFLPTGKTLLSDFNDVDDYLLDPEEVFTYLSRVREIENWIPGEAETDLQKKYLSFYRLLNPVYKLFLEKCTGLGMGYQGLASRVLAQKDDVSDFSKVFFAGLNAITPSLEAHINKLILKGKAQLVWDSDNWYLNNPVHEAGHFMRLNRSNWPDTFDEIPHHFEESRKKIDLIGAPLGYSQVQTALTLLDGKYKEAFSDTVLVLADEGLLLPLLSSLPADWADRVNISGGYPLRNTFLGQLIIARLNLVSGESGNAQTYRFEALQSLVSNPLLRLLPEEKHMDGFLTVLNEISSGKIRYFHWSADSEKPDSVILRKFNDIIPGLVSPADSWAETLLSLEKLTEDLFERSGEADLEHEAAWMVHTMLKALHNTLTLFADTSDLTLQSLVFYIRRQLQVAKIPLRGEPLQGIQILGMLETRSLDFKNVVVIGANEGFLPAGGHSDSFLPADVRRELGLPLQYERDAVYSYHFWRLIQRASEITLIYNTESDPVFGKEPSRFLSQIEHELMPAFPDFVLTKKILGIEYSNLRALSAETLDRETIEKVLDEIAEKGLSFSSFYDFVICPFRFLLAHICKIREWEEESGDIASNTMGSVFHETMELLTRPFIGKTLSKNDFDTMAAAAEATLDSMFEKQKVVHTASGYNFLVREILRDALTGWLTKMRDSVPVDYSVLAAEKDITSEITLNSGRKVKLRGIADRIELYNGITRIMDFKTTHRRSDFIFDVSPEADIELLVSDSKNRYFVQVLFYAWLFSVSENKTGITGGVYPVLNNQGYRPDLIMNKDKEAIVLSGDHLKSFGAVISDIVGQIFSSQQNFSAKPSVNACQYCPYKNVICFAAELVSSEDE</sequence>
<dbReference type="GO" id="GO:0003678">
    <property type="term" value="F:DNA helicase activity"/>
    <property type="evidence" value="ECO:0007669"/>
    <property type="project" value="UniProtKB-EC"/>
</dbReference>
<gene>
    <name evidence="2" type="primary">addB_5</name>
    <name evidence="2" type="ORF">SDC9_45888</name>
</gene>
<dbReference type="GO" id="GO:0016787">
    <property type="term" value="F:hydrolase activity"/>
    <property type="evidence" value="ECO:0007669"/>
    <property type="project" value="UniProtKB-KW"/>
</dbReference>
<dbReference type="InterPro" id="IPR027417">
    <property type="entry name" value="P-loop_NTPase"/>
</dbReference>
<name>A0A644W7W3_9ZZZZ</name>
<dbReference type="AlphaFoldDB" id="A0A644W7W3"/>
<dbReference type="Pfam" id="PF12705">
    <property type="entry name" value="PDDEXK_1"/>
    <property type="match status" value="1"/>
</dbReference>
<feature type="domain" description="PD-(D/E)XK endonuclease-like" evidence="1">
    <location>
        <begin position="645"/>
        <end position="925"/>
    </location>
</feature>
<dbReference type="EMBL" id="VSSQ01000680">
    <property type="protein sequence ID" value="MPL99668.1"/>
    <property type="molecule type" value="Genomic_DNA"/>
</dbReference>
<dbReference type="Gene3D" id="3.90.320.10">
    <property type="match status" value="1"/>
</dbReference>
<dbReference type="InterPro" id="IPR011604">
    <property type="entry name" value="PDDEXK-like_dom_sf"/>
</dbReference>
<evidence type="ECO:0000313" key="2">
    <source>
        <dbReference type="EMBL" id="MPL99668.1"/>
    </source>
</evidence>
<evidence type="ECO:0000259" key="1">
    <source>
        <dbReference type="Pfam" id="PF12705"/>
    </source>
</evidence>
<dbReference type="SUPFAM" id="SSF52540">
    <property type="entry name" value="P-loop containing nucleoside triphosphate hydrolases"/>
    <property type="match status" value="1"/>
</dbReference>